<feature type="chain" id="PRO_5040297684" evidence="5">
    <location>
        <begin position="29"/>
        <end position="910"/>
    </location>
</feature>
<evidence type="ECO:0000256" key="5">
    <source>
        <dbReference type="SAM" id="SignalP"/>
    </source>
</evidence>
<feature type="transmembrane region" description="Helical" evidence="4">
    <location>
        <begin position="631"/>
        <end position="654"/>
    </location>
</feature>
<name>A0A9Q1CN26_HOLLE</name>
<dbReference type="Proteomes" id="UP001152320">
    <property type="component" value="Chromosome 2"/>
</dbReference>
<dbReference type="Gene3D" id="3.80.10.10">
    <property type="entry name" value="Ribonuclease Inhibitor"/>
    <property type="match status" value="2"/>
</dbReference>
<dbReference type="GO" id="GO:0005615">
    <property type="term" value="C:extracellular space"/>
    <property type="evidence" value="ECO:0007669"/>
    <property type="project" value="TreeGrafter"/>
</dbReference>
<accession>A0A9Q1CN26</accession>
<evidence type="ECO:0000313" key="6">
    <source>
        <dbReference type="EMBL" id="KAJ8047434.1"/>
    </source>
</evidence>
<keyword evidence="1" id="KW-0433">Leucine-rich repeat</keyword>
<feature type="transmembrane region" description="Helical" evidence="4">
    <location>
        <begin position="850"/>
        <end position="873"/>
    </location>
</feature>
<dbReference type="InterPro" id="IPR001611">
    <property type="entry name" value="Leu-rich_rpt"/>
</dbReference>
<dbReference type="PROSITE" id="PS51450">
    <property type="entry name" value="LRR"/>
    <property type="match status" value="1"/>
</dbReference>
<dbReference type="InterPro" id="IPR032675">
    <property type="entry name" value="LRR_dom_sf"/>
</dbReference>
<evidence type="ECO:0000256" key="1">
    <source>
        <dbReference type="ARBA" id="ARBA00022614"/>
    </source>
</evidence>
<dbReference type="Pfam" id="PF13855">
    <property type="entry name" value="LRR_8"/>
    <property type="match status" value="1"/>
</dbReference>
<dbReference type="GO" id="GO:0031012">
    <property type="term" value="C:extracellular matrix"/>
    <property type="evidence" value="ECO:0007669"/>
    <property type="project" value="TreeGrafter"/>
</dbReference>
<dbReference type="InterPro" id="IPR009030">
    <property type="entry name" value="Growth_fac_rcpt_cys_sf"/>
</dbReference>
<keyword evidence="7" id="KW-1185">Reference proteome</keyword>
<feature type="transmembrane region" description="Helical" evidence="4">
    <location>
        <begin position="692"/>
        <end position="711"/>
    </location>
</feature>
<dbReference type="PANTHER" id="PTHR24373">
    <property type="entry name" value="SLIT RELATED LEUCINE-RICH REPEAT NEURONAL PROTEIN"/>
    <property type="match status" value="1"/>
</dbReference>
<dbReference type="InterPro" id="IPR050328">
    <property type="entry name" value="Dev_Immune_Receptor"/>
</dbReference>
<sequence>MEYSIDTRRYPAIPLVLVTLFSLCIVEASLKGEACGSHRVCSCYYDVTKAFIANCSRRNLKEVPQKIPYYALYLDLSDNKIHKLHKDTFRDLSTLEILDLSSNRLKFIPSNFFNTSNNAHQVQVLLLQRNQLTYLPENVFLGLPQLEILCLFDNNIQEMADHSFAGTSEVRIYLFGNNLSALENSSFSNENIKEIHLYGNNITEINDTAFVGLTSTTNVYIDCQHVHELQPYVRITCATPTFVPIFQVKRFTLSSSLEDKGFICSRTDHIYQCFPCPRGAYNHLGKCVQLPPGGFFQERLGSASFHESSKKCLNGTYVKHGAGKSDLDCVVCPDGTNKTSFAGYRACFCLENYARTNRFDQCQICLEEGINCSGKDYRTIQRGYYWNWNFLGANITNYKNFVNNLNVVNETFDSNTNYTEEIPVAFKCPQSTNCYNPKGDLEGQCSEGYKGWLCSKCEENYYWVLNNCIACPEPAWLYTELGVICLVCVIVYVFLHRLYKNENNRSEATRIFFNKIISRGKIVLGFYQVVGEFFASMHDVNWARALKFIGDIVSFIELNIFRMIIRPKCFNEKLQLNPKIQFVVGIVFPCTLISSSFALYWIMIARYKFKRRFTRASEPLDIYLRKLRSKLLASVIILLFITYPPICTTVFQLYPRACQEFCLDMERNTCMKLLRSDYEIHCENLQPYHVCAYISTALYVIGFPVVLFLLLRNKIKRNSSHGRTGPLYAINEESRYDLLAESFRNSQKPIWINFLCENYMPQFWYWEIIELTRKVTQTVLITLLGWEHKFTVLLTIAISVLYLTLHARYMPMKSKFEQRLQVMFSLTAILANVLVAAMDVPEEYGDEMSVAIIILNVLVIVIVAAEAFLGLFIRLKHVAAHRTVFNFVMYCRNTIRNTFRKRFGRYERCD</sequence>
<keyword evidence="4" id="KW-0812">Transmembrane</keyword>
<dbReference type="SUPFAM" id="SSF52058">
    <property type="entry name" value="L domain-like"/>
    <property type="match status" value="1"/>
</dbReference>
<comment type="caution">
    <text evidence="6">The sequence shown here is derived from an EMBL/GenBank/DDBJ whole genome shotgun (WGS) entry which is preliminary data.</text>
</comment>
<feature type="transmembrane region" description="Helical" evidence="4">
    <location>
        <begin position="580"/>
        <end position="602"/>
    </location>
</feature>
<feature type="signal peptide" evidence="5">
    <location>
        <begin position="1"/>
        <end position="28"/>
    </location>
</feature>
<keyword evidence="4" id="KW-0472">Membrane</keyword>
<evidence type="ECO:0000313" key="7">
    <source>
        <dbReference type="Proteomes" id="UP001152320"/>
    </source>
</evidence>
<gene>
    <name evidence="6" type="ORF">HOLleu_06429</name>
</gene>
<dbReference type="OrthoDB" id="676979at2759"/>
<feature type="transmembrane region" description="Helical" evidence="4">
    <location>
        <begin position="820"/>
        <end position="838"/>
    </location>
</feature>
<keyword evidence="3" id="KW-0677">Repeat</keyword>
<reference evidence="6" key="1">
    <citation type="submission" date="2021-10" db="EMBL/GenBank/DDBJ databases">
        <title>Tropical sea cucumber genome reveals ecological adaptation and Cuvierian tubules defense mechanism.</title>
        <authorList>
            <person name="Chen T."/>
        </authorList>
    </citation>
    <scope>NUCLEOTIDE SEQUENCE</scope>
    <source>
        <strain evidence="6">Nanhai2018</strain>
        <tissue evidence="6">Muscle</tissue>
    </source>
</reference>
<evidence type="ECO:0000256" key="2">
    <source>
        <dbReference type="ARBA" id="ARBA00022729"/>
    </source>
</evidence>
<dbReference type="SMART" id="SM00369">
    <property type="entry name" value="LRR_TYP"/>
    <property type="match status" value="5"/>
</dbReference>
<feature type="transmembrane region" description="Helical" evidence="4">
    <location>
        <begin position="475"/>
        <end position="495"/>
    </location>
</feature>
<dbReference type="PANTHER" id="PTHR24373:SF398">
    <property type="entry name" value="LEUCINE-RICH REPEAT-CONTAINING G-PROTEIN COUPLED RECEPTOR 6"/>
    <property type="match status" value="1"/>
</dbReference>
<keyword evidence="2 5" id="KW-0732">Signal</keyword>
<keyword evidence="4" id="KW-1133">Transmembrane helix</keyword>
<dbReference type="AlphaFoldDB" id="A0A9Q1CN26"/>
<organism evidence="6 7">
    <name type="scientific">Holothuria leucospilota</name>
    <name type="common">Black long sea cucumber</name>
    <name type="synonym">Mertensiothuria leucospilota</name>
    <dbReference type="NCBI Taxonomy" id="206669"/>
    <lineage>
        <taxon>Eukaryota</taxon>
        <taxon>Metazoa</taxon>
        <taxon>Echinodermata</taxon>
        <taxon>Eleutherozoa</taxon>
        <taxon>Echinozoa</taxon>
        <taxon>Holothuroidea</taxon>
        <taxon>Aspidochirotacea</taxon>
        <taxon>Aspidochirotida</taxon>
        <taxon>Holothuriidae</taxon>
        <taxon>Holothuria</taxon>
    </lineage>
</organism>
<proteinExistence type="predicted"/>
<evidence type="ECO:0000256" key="4">
    <source>
        <dbReference type="SAM" id="Phobius"/>
    </source>
</evidence>
<dbReference type="SUPFAM" id="SSF57184">
    <property type="entry name" value="Growth factor receptor domain"/>
    <property type="match status" value="1"/>
</dbReference>
<dbReference type="InterPro" id="IPR026906">
    <property type="entry name" value="LRR_5"/>
</dbReference>
<dbReference type="EMBL" id="JAIZAY010000002">
    <property type="protein sequence ID" value="KAJ8047434.1"/>
    <property type="molecule type" value="Genomic_DNA"/>
</dbReference>
<dbReference type="Pfam" id="PF13306">
    <property type="entry name" value="LRR_5"/>
    <property type="match status" value="1"/>
</dbReference>
<evidence type="ECO:0000256" key="3">
    <source>
        <dbReference type="ARBA" id="ARBA00022737"/>
    </source>
</evidence>
<dbReference type="InterPro" id="IPR003591">
    <property type="entry name" value="Leu-rich_rpt_typical-subtyp"/>
</dbReference>
<keyword evidence="6" id="KW-0675">Receptor</keyword>
<protein>
    <submittedName>
        <fullName evidence="6">Leucine-rich repeat-containing G-protein coupled receptor 4</fullName>
    </submittedName>
</protein>